<dbReference type="Proteomes" id="UP000504604">
    <property type="component" value="Linkage group LG1"/>
</dbReference>
<evidence type="ECO:0000256" key="1">
    <source>
        <dbReference type="SAM" id="MobiDB-lite"/>
    </source>
</evidence>
<evidence type="ECO:0000313" key="3">
    <source>
        <dbReference type="RefSeq" id="XP_011078180.1"/>
    </source>
</evidence>
<accession>A0A6I9T3G7</accession>
<dbReference type="AlphaFoldDB" id="A0A6I9T3G7"/>
<name>A0A6I9T3G7_SESIN</name>
<proteinExistence type="predicted"/>
<dbReference type="RefSeq" id="XP_011078180.1">
    <property type="nucleotide sequence ID" value="XM_011079878.1"/>
</dbReference>
<dbReference type="GeneID" id="105161982"/>
<feature type="region of interest" description="Disordered" evidence="1">
    <location>
        <begin position="90"/>
        <end position="115"/>
    </location>
</feature>
<organism evidence="2 3">
    <name type="scientific">Sesamum indicum</name>
    <name type="common">Oriental sesame</name>
    <name type="synonym">Sesamum orientale</name>
    <dbReference type="NCBI Taxonomy" id="4182"/>
    <lineage>
        <taxon>Eukaryota</taxon>
        <taxon>Viridiplantae</taxon>
        <taxon>Streptophyta</taxon>
        <taxon>Embryophyta</taxon>
        <taxon>Tracheophyta</taxon>
        <taxon>Spermatophyta</taxon>
        <taxon>Magnoliopsida</taxon>
        <taxon>eudicotyledons</taxon>
        <taxon>Gunneridae</taxon>
        <taxon>Pentapetalae</taxon>
        <taxon>asterids</taxon>
        <taxon>lamiids</taxon>
        <taxon>Lamiales</taxon>
        <taxon>Pedaliaceae</taxon>
        <taxon>Sesamum</taxon>
    </lineage>
</organism>
<evidence type="ECO:0000313" key="2">
    <source>
        <dbReference type="Proteomes" id="UP000504604"/>
    </source>
</evidence>
<sequence>MAVTVSGTLDSATLEKRLVRAGKCLDDDEDEEEMKHIRDKIIQLAFLKQQAEANAKKVNRAMAAKMNLSKNQLKNKKQRDKSHFLYSSNAAANGNHNAGTKGSPSQNMVTKANLGGGLDQNTLDALKKNNKQLAAGGNMDHLGEAKRANDIGIMMNPTGFHGNGDKT</sequence>
<gene>
    <name evidence="3" type="primary">LOC105161982</name>
</gene>
<protein>
    <submittedName>
        <fullName evidence="3">Uncharacterized protein LOC105161982</fullName>
    </submittedName>
</protein>
<dbReference type="KEGG" id="sind:105161982"/>
<dbReference type="InParanoid" id="A0A6I9T3G7"/>
<reference evidence="3" key="2">
    <citation type="submission" date="2025-08" db="UniProtKB">
        <authorList>
            <consortium name="RefSeq"/>
        </authorList>
    </citation>
    <scope>IDENTIFICATION</scope>
</reference>
<dbReference type="OrthoDB" id="689350at2759"/>
<keyword evidence="2" id="KW-1185">Reference proteome</keyword>
<reference evidence="2" key="1">
    <citation type="submission" date="2024-10" db="UniProtKB">
        <authorList>
            <consortium name="RefSeq"/>
        </authorList>
    </citation>
    <scope>NUCLEOTIDE SEQUENCE [LARGE SCALE GENOMIC DNA]</scope>
    <source>
        <strain evidence="2">cv. Zhongzhi No. 13</strain>
    </source>
</reference>
<feature type="compositionally biased region" description="Polar residues" evidence="1">
    <location>
        <begin position="100"/>
        <end position="110"/>
    </location>
</feature>
<feature type="compositionally biased region" description="Low complexity" evidence="1">
    <location>
        <begin position="90"/>
        <end position="99"/>
    </location>
</feature>